<feature type="domain" description="Endonuclease/exonuclease/phosphatase" evidence="1">
    <location>
        <begin position="4"/>
        <end position="187"/>
    </location>
</feature>
<dbReference type="Gene3D" id="3.60.10.10">
    <property type="entry name" value="Endonuclease/exonuclease/phosphatase"/>
    <property type="match status" value="1"/>
</dbReference>
<evidence type="ECO:0000259" key="1">
    <source>
        <dbReference type="Pfam" id="PF03372"/>
    </source>
</evidence>
<dbReference type="AlphaFoldDB" id="A0AAQ3KFL2"/>
<name>A0AAQ3KFL2_9LILI</name>
<dbReference type="GO" id="GO:0003824">
    <property type="term" value="F:catalytic activity"/>
    <property type="evidence" value="ECO:0007669"/>
    <property type="project" value="InterPro"/>
</dbReference>
<evidence type="ECO:0000313" key="3">
    <source>
        <dbReference type="Proteomes" id="UP001327560"/>
    </source>
</evidence>
<organism evidence="2 3">
    <name type="scientific">Canna indica</name>
    <name type="common">Indian-shot</name>
    <dbReference type="NCBI Taxonomy" id="4628"/>
    <lineage>
        <taxon>Eukaryota</taxon>
        <taxon>Viridiplantae</taxon>
        <taxon>Streptophyta</taxon>
        <taxon>Embryophyta</taxon>
        <taxon>Tracheophyta</taxon>
        <taxon>Spermatophyta</taxon>
        <taxon>Magnoliopsida</taxon>
        <taxon>Liliopsida</taxon>
        <taxon>Zingiberales</taxon>
        <taxon>Cannaceae</taxon>
        <taxon>Canna</taxon>
    </lineage>
</organism>
<evidence type="ECO:0000313" key="2">
    <source>
        <dbReference type="EMBL" id="WOL07414.1"/>
    </source>
</evidence>
<reference evidence="2 3" key="1">
    <citation type="submission" date="2023-10" db="EMBL/GenBank/DDBJ databases">
        <title>Chromosome-scale genome assembly provides insights into flower coloration mechanisms of Canna indica.</title>
        <authorList>
            <person name="Li C."/>
        </authorList>
    </citation>
    <scope>NUCLEOTIDE SEQUENCE [LARGE SCALE GENOMIC DNA]</scope>
    <source>
        <tissue evidence="2">Flower</tissue>
    </source>
</reference>
<protein>
    <recommendedName>
        <fullName evidence="1">Endonuclease/exonuclease/phosphatase domain-containing protein</fullName>
    </recommendedName>
</protein>
<dbReference type="SUPFAM" id="SSF56219">
    <property type="entry name" value="DNase I-like"/>
    <property type="match status" value="1"/>
</dbReference>
<dbReference type="InterPro" id="IPR036691">
    <property type="entry name" value="Endo/exonu/phosph_ase_sf"/>
</dbReference>
<dbReference type="PANTHER" id="PTHR33710">
    <property type="entry name" value="BNAC02G09200D PROTEIN"/>
    <property type="match status" value="1"/>
</dbReference>
<dbReference type="InterPro" id="IPR005135">
    <property type="entry name" value="Endo/exonuclease/phosphatase"/>
</dbReference>
<proteinExistence type="predicted"/>
<keyword evidence="3" id="KW-1185">Reference proteome</keyword>
<sequence length="430" mass="48990">MKVLSWNIRGGLKEDAWNHLNILIKDHKPDITLLVETHLNDEKSLSCIKKFGPGWSATYVAGDGRAGGIILAWKSNILSIQTLYSCNQVINALVTPIRGSPWLLSGIYASNYPKERGCLWKFLSSINTADLPWVLIGDFNCINNQADKRGGNQFKWGHSIGYFNELCSSSGLSDVKFQGGRYTWCNNRLGKKRIFARLDKAMVNWEWSNMFSSYHVIHLNKIASDHKPVLLIAENSNKGKGKGKHFVFEHYWMDYNDLEELIREKWSLGNNSGSNLEAMGQKLNSLAVVISRWAKQNISPLEKELKATKAELNELEELDEQGSCSDANIIKMKCLSNKISVDGNVISNCESIIKEFARWYHNLWDREDSSNSTEDWEMAGNLNLKKLRNQEAKVLYKEFTEVEVWNAVNSLGRGKAPGPDEYNMEFYIKY</sequence>
<gene>
    <name evidence="2" type="ORF">Cni_G16155</name>
</gene>
<dbReference type="Pfam" id="PF03372">
    <property type="entry name" value="Exo_endo_phos"/>
    <property type="match status" value="1"/>
</dbReference>
<dbReference type="PANTHER" id="PTHR33710:SF71">
    <property type="entry name" value="ENDONUCLEASE_EXONUCLEASE_PHOSPHATASE DOMAIN-CONTAINING PROTEIN"/>
    <property type="match status" value="1"/>
</dbReference>
<dbReference type="Proteomes" id="UP001327560">
    <property type="component" value="Chromosome 5"/>
</dbReference>
<accession>A0AAQ3KFL2</accession>
<dbReference type="EMBL" id="CP136894">
    <property type="protein sequence ID" value="WOL07414.1"/>
    <property type="molecule type" value="Genomic_DNA"/>
</dbReference>